<dbReference type="PANTHER" id="PTHR35010">
    <property type="entry name" value="BLL4672 PROTEIN-RELATED"/>
    <property type="match status" value="1"/>
</dbReference>
<dbReference type="Pfam" id="PF13560">
    <property type="entry name" value="HTH_31"/>
    <property type="match status" value="1"/>
</dbReference>
<protein>
    <submittedName>
        <fullName evidence="2">Helix-turn-helix transcriptional regulator</fullName>
    </submittedName>
</protein>
<dbReference type="PROSITE" id="PS50943">
    <property type="entry name" value="HTH_CROC1"/>
    <property type="match status" value="1"/>
</dbReference>
<proteinExistence type="predicted"/>
<dbReference type="RefSeq" id="WP_345182252.1">
    <property type="nucleotide sequence ID" value="NZ_BAABFQ010000010.1"/>
</dbReference>
<comment type="caution">
    <text evidence="2">The sequence shown here is derived from an EMBL/GenBank/DDBJ whole genome shotgun (WGS) entry which is preliminary data.</text>
</comment>
<organism evidence="2 3">
    <name type="scientific">Nocardioides caricicola</name>
    <dbReference type="NCBI Taxonomy" id="634770"/>
    <lineage>
        <taxon>Bacteria</taxon>
        <taxon>Bacillati</taxon>
        <taxon>Actinomycetota</taxon>
        <taxon>Actinomycetes</taxon>
        <taxon>Propionibacteriales</taxon>
        <taxon>Nocardioidaceae</taxon>
        <taxon>Nocardioides</taxon>
    </lineage>
</organism>
<accession>A0ABW0N4X8</accession>
<name>A0ABW0N4X8_9ACTN</name>
<evidence type="ECO:0000313" key="2">
    <source>
        <dbReference type="EMBL" id="MFC5495736.1"/>
    </source>
</evidence>
<gene>
    <name evidence="2" type="ORF">ACFPKY_21705</name>
</gene>
<dbReference type="Gene3D" id="3.30.450.180">
    <property type="match status" value="1"/>
</dbReference>
<dbReference type="SUPFAM" id="SSF47413">
    <property type="entry name" value="lambda repressor-like DNA-binding domains"/>
    <property type="match status" value="1"/>
</dbReference>
<dbReference type="CDD" id="cd00093">
    <property type="entry name" value="HTH_XRE"/>
    <property type="match status" value="1"/>
</dbReference>
<dbReference type="SMART" id="SM00530">
    <property type="entry name" value="HTH_XRE"/>
    <property type="match status" value="1"/>
</dbReference>
<dbReference type="EMBL" id="JBHSMD010000011">
    <property type="protein sequence ID" value="MFC5495736.1"/>
    <property type="molecule type" value="Genomic_DNA"/>
</dbReference>
<dbReference type="InterPro" id="IPR041413">
    <property type="entry name" value="MLTR_LBD"/>
</dbReference>
<dbReference type="Gene3D" id="1.10.260.40">
    <property type="entry name" value="lambda repressor-like DNA-binding domains"/>
    <property type="match status" value="1"/>
</dbReference>
<dbReference type="Pfam" id="PF17765">
    <property type="entry name" value="MLTR_LBD"/>
    <property type="match status" value="1"/>
</dbReference>
<dbReference type="InterPro" id="IPR001387">
    <property type="entry name" value="Cro/C1-type_HTH"/>
</dbReference>
<keyword evidence="3" id="KW-1185">Reference proteome</keyword>
<evidence type="ECO:0000313" key="3">
    <source>
        <dbReference type="Proteomes" id="UP001595956"/>
    </source>
</evidence>
<feature type="domain" description="HTH cro/C1-type" evidence="1">
    <location>
        <begin position="22"/>
        <end position="76"/>
    </location>
</feature>
<dbReference type="Proteomes" id="UP001595956">
    <property type="component" value="Unassembled WGS sequence"/>
</dbReference>
<evidence type="ECO:0000259" key="1">
    <source>
        <dbReference type="PROSITE" id="PS50943"/>
    </source>
</evidence>
<sequence>MALVVDPVVNPVVNPGDVGALLRTWRERRRFSQLELSNRSRVSTRHLSRVETGKARPTPEMVLHLADHLDVPLRERNRLLLAAGYAPAYRDHQLDDGSVAVVMDGLRHLLDAHLPYPALLLDTFWDVIDANAAVDLMLVGCDPALLEPPLNVLRLTLHPGGLAPRIRNLHTWAAHLHQQASHRAEHTHDRRHRELVAEIESYLGGPPGPLTSSGPVLTLELESPAGTLRFFSTSAQLDTATDAALEGVHLETFLPADVATREAFG</sequence>
<reference evidence="3" key="1">
    <citation type="journal article" date="2019" name="Int. J. Syst. Evol. Microbiol.">
        <title>The Global Catalogue of Microorganisms (GCM) 10K type strain sequencing project: providing services to taxonomists for standard genome sequencing and annotation.</title>
        <authorList>
            <consortium name="The Broad Institute Genomics Platform"/>
            <consortium name="The Broad Institute Genome Sequencing Center for Infectious Disease"/>
            <person name="Wu L."/>
            <person name="Ma J."/>
        </authorList>
    </citation>
    <scope>NUCLEOTIDE SEQUENCE [LARGE SCALE GENOMIC DNA]</scope>
    <source>
        <strain evidence="3">KACC 13778</strain>
    </source>
</reference>
<dbReference type="PANTHER" id="PTHR35010:SF4">
    <property type="entry name" value="BLL5781 PROTEIN"/>
    <property type="match status" value="1"/>
</dbReference>
<dbReference type="InterPro" id="IPR010982">
    <property type="entry name" value="Lambda_DNA-bd_dom_sf"/>
</dbReference>